<protein>
    <recommendedName>
        <fullName evidence="6">DNA mismatch repair protein MutS</fullName>
    </recommendedName>
</protein>
<dbReference type="Proteomes" id="UP000714915">
    <property type="component" value="Unassembled WGS sequence"/>
</dbReference>
<evidence type="ECO:0000259" key="3">
    <source>
        <dbReference type="Pfam" id="PF05192"/>
    </source>
</evidence>
<gene>
    <name evidence="4" type="ORF">KC669_04505</name>
</gene>
<evidence type="ECO:0000259" key="2">
    <source>
        <dbReference type="Pfam" id="PF05188"/>
    </source>
</evidence>
<dbReference type="InterPro" id="IPR036678">
    <property type="entry name" value="MutS_con_dom_sf"/>
</dbReference>
<evidence type="ECO:0000313" key="5">
    <source>
        <dbReference type="Proteomes" id="UP000714915"/>
    </source>
</evidence>
<evidence type="ECO:0000259" key="1">
    <source>
        <dbReference type="Pfam" id="PF01624"/>
    </source>
</evidence>
<dbReference type="EMBL" id="JAGQLF010000076">
    <property type="protein sequence ID" value="MCA9387267.1"/>
    <property type="molecule type" value="Genomic_DNA"/>
</dbReference>
<evidence type="ECO:0000313" key="4">
    <source>
        <dbReference type="EMBL" id="MCA9387267.1"/>
    </source>
</evidence>
<evidence type="ECO:0008006" key="6">
    <source>
        <dbReference type="Google" id="ProtNLM"/>
    </source>
</evidence>
<feature type="non-terminal residue" evidence="4">
    <location>
        <position position="313"/>
    </location>
</feature>
<feature type="domain" description="DNA mismatch repair protein MutS-like N-terminal" evidence="1">
    <location>
        <begin position="1"/>
        <end position="108"/>
    </location>
</feature>
<organism evidence="4 5">
    <name type="scientific">Candidatus Dojkabacteria bacterium</name>
    <dbReference type="NCBI Taxonomy" id="2099670"/>
    <lineage>
        <taxon>Bacteria</taxon>
        <taxon>Candidatus Dojkabacteria</taxon>
    </lineage>
</organism>
<dbReference type="Gene3D" id="3.30.420.110">
    <property type="entry name" value="MutS, connector domain"/>
    <property type="match status" value="1"/>
</dbReference>
<dbReference type="AlphaFoldDB" id="A0A955RMD6"/>
<dbReference type="GO" id="GO:0006298">
    <property type="term" value="P:mismatch repair"/>
    <property type="evidence" value="ECO:0007669"/>
    <property type="project" value="InterPro"/>
</dbReference>
<feature type="domain" description="DNA mismatch repair protein MutS core" evidence="3">
    <location>
        <begin position="256"/>
        <end position="312"/>
    </location>
</feature>
<dbReference type="GO" id="GO:0140664">
    <property type="term" value="F:ATP-dependent DNA damage sensor activity"/>
    <property type="evidence" value="ECO:0007669"/>
    <property type="project" value="InterPro"/>
</dbReference>
<dbReference type="GO" id="GO:0005829">
    <property type="term" value="C:cytosol"/>
    <property type="evidence" value="ECO:0007669"/>
    <property type="project" value="TreeGrafter"/>
</dbReference>
<dbReference type="SUPFAM" id="SSF48334">
    <property type="entry name" value="DNA repair protein MutS, domain III"/>
    <property type="match status" value="1"/>
</dbReference>
<dbReference type="Gene3D" id="1.10.1420.10">
    <property type="match status" value="1"/>
</dbReference>
<proteinExistence type="predicted"/>
<reference evidence="4" key="2">
    <citation type="journal article" date="2021" name="Microbiome">
        <title>Successional dynamics and alternative stable states in a saline activated sludge microbial community over 9 years.</title>
        <authorList>
            <person name="Wang Y."/>
            <person name="Ye J."/>
            <person name="Ju F."/>
            <person name="Liu L."/>
            <person name="Boyd J.A."/>
            <person name="Deng Y."/>
            <person name="Parks D.H."/>
            <person name="Jiang X."/>
            <person name="Yin X."/>
            <person name="Woodcroft B.J."/>
            <person name="Tyson G.W."/>
            <person name="Hugenholtz P."/>
            <person name="Polz M.F."/>
            <person name="Zhang T."/>
        </authorList>
    </citation>
    <scope>NUCLEOTIDE SEQUENCE</scope>
    <source>
        <strain evidence="4">HKST-UBA09</strain>
    </source>
</reference>
<dbReference type="PANTHER" id="PTHR11361">
    <property type="entry name" value="DNA MISMATCH REPAIR PROTEIN MUTS FAMILY MEMBER"/>
    <property type="match status" value="1"/>
</dbReference>
<dbReference type="GO" id="GO:0005524">
    <property type="term" value="F:ATP binding"/>
    <property type="evidence" value="ECO:0007669"/>
    <property type="project" value="InterPro"/>
</dbReference>
<comment type="caution">
    <text evidence="4">The sequence shown here is derived from an EMBL/GenBank/DDBJ whole genome shotgun (WGS) entry which is preliminary data.</text>
</comment>
<name>A0A955RMD6_9BACT</name>
<dbReference type="InterPro" id="IPR036187">
    <property type="entry name" value="DNA_mismatch_repair_MutS_sf"/>
</dbReference>
<dbReference type="InterPro" id="IPR007695">
    <property type="entry name" value="DNA_mismatch_repair_MutS-lik_N"/>
</dbReference>
<dbReference type="InterPro" id="IPR045076">
    <property type="entry name" value="MutS"/>
</dbReference>
<sequence length="313" mass="35232">MQEQYNKLKQQHQDAVLLFRLGDFYEAFNEDAELISEILGLTLTGRGKGEKRIPMAGIPHHALNNYVPKLVEAGIKIAIADQVEEAVQGQLVDRQVTKLITSGTITDDSSLKAGVNNYIASVVFRDNNFYVAFADITTGSLSIFETKSVNNVARELNKLEVSELLSDSLAGNILQNKLKVNILEKEYFNLKDNLAYLKNYFETETIKGLGISDESQFVNAIASLLRYGEHTQRKSLNHITKIEKKNFSDYMQLDESTIANLELLYPIQTSGDLKATVFAMINKTLTAMGQRMLRYWLVNPLINSEKLQARLDS</sequence>
<reference evidence="4" key="1">
    <citation type="submission" date="2020-04" db="EMBL/GenBank/DDBJ databases">
        <authorList>
            <person name="Zhang T."/>
        </authorList>
    </citation>
    <scope>NUCLEOTIDE SEQUENCE</scope>
    <source>
        <strain evidence="4">HKST-UBA09</strain>
    </source>
</reference>
<dbReference type="InterPro" id="IPR016151">
    <property type="entry name" value="DNA_mismatch_repair_MutS_N"/>
</dbReference>
<dbReference type="Pfam" id="PF05188">
    <property type="entry name" value="MutS_II"/>
    <property type="match status" value="1"/>
</dbReference>
<dbReference type="Pfam" id="PF01624">
    <property type="entry name" value="MutS_I"/>
    <property type="match status" value="1"/>
</dbReference>
<dbReference type="SUPFAM" id="SSF55271">
    <property type="entry name" value="DNA repair protein MutS, domain I"/>
    <property type="match status" value="1"/>
</dbReference>
<dbReference type="Gene3D" id="3.40.1170.10">
    <property type="entry name" value="DNA repair protein MutS, domain I"/>
    <property type="match status" value="1"/>
</dbReference>
<dbReference type="Pfam" id="PF05192">
    <property type="entry name" value="MutS_III"/>
    <property type="match status" value="1"/>
</dbReference>
<accession>A0A955RMD6</accession>
<dbReference type="InterPro" id="IPR007860">
    <property type="entry name" value="DNA_mmatch_repair_MutS_con_dom"/>
</dbReference>
<dbReference type="GO" id="GO:0030983">
    <property type="term" value="F:mismatched DNA binding"/>
    <property type="evidence" value="ECO:0007669"/>
    <property type="project" value="InterPro"/>
</dbReference>
<feature type="domain" description="DNA mismatch repair protein MutS connector" evidence="2">
    <location>
        <begin position="117"/>
        <end position="239"/>
    </location>
</feature>
<dbReference type="InterPro" id="IPR007696">
    <property type="entry name" value="DNA_mismatch_repair_MutS_core"/>
</dbReference>
<dbReference type="SUPFAM" id="SSF53150">
    <property type="entry name" value="DNA repair protein MutS, domain II"/>
    <property type="match status" value="1"/>
</dbReference>
<dbReference type="PANTHER" id="PTHR11361:SF34">
    <property type="entry name" value="DNA MISMATCH REPAIR PROTEIN MSH1, MITOCHONDRIAL"/>
    <property type="match status" value="1"/>
</dbReference>